<gene>
    <name evidence="2" type="ORF">F1559_000105</name>
</gene>
<dbReference type="AlphaFoldDB" id="A0A7J7IQT0"/>
<comment type="caution">
    <text evidence="2">The sequence shown here is derived from an EMBL/GenBank/DDBJ whole genome shotgun (WGS) entry which is preliminary data.</text>
</comment>
<organism evidence="2 3">
    <name type="scientific">Cyanidiococcus yangmingshanensis</name>
    <dbReference type="NCBI Taxonomy" id="2690220"/>
    <lineage>
        <taxon>Eukaryota</taxon>
        <taxon>Rhodophyta</taxon>
        <taxon>Bangiophyceae</taxon>
        <taxon>Cyanidiales</taxon>
        <taxon>Cyanidiaceae</taxon>
        <taxon>Cyanidiococcus</taxon>
    </lineage>
</organism>
<sequence>MQGWVLPSPRAILSAFSTGFIGSARREQAVQAPGGVNEPHSPSRELFLEPLSVLRNIAWRHSSTHERRDANSQTSLTWSRLEALERENKHLHGLYARLRRERDELDKQLLIVNARMAHLEPVATRAEELERRQIELVLQLAAREEQLAESERKARRAESGLGDVQKRSRETERELLQLRQRIQEAEESRRSGTDGTAPARFALRKLTRKRVREQLRELEDQLVERDEELSRLRAIIEQLSSGYASDVAASCISNIDMDAVNA</sequence>
<proteinExistence type="predicted"/>
<evidence type="ECO:0000256" key="1">
    <source>
        <dbReference type="SAM" id="MobiDB-lite"/>
    </source>
</evidence>
<accession>A0A7J7IQT0</accession>
<reference evidence="2 3" key="1">
    <citation type="journal article" date="2020" name="J. Phycol.">
        <title>Comparative genome analysis reveals Cyanidiococcus gen. nov., a new extremophilic red algal genus sister to Cyanidioschyzon (Cyanidioschyzonaceae, Rhodophyta).</title>
        <authorList>
            <person name="Liu S.-L."/>
            <person name="Chiang Y.-R."/>
            <person name="Yoon H.S."/>
            <person name="Fu H.-Y."/>
        </authorList>
    </citation>
    <scope>NUCLEOTIDE SEQUENCE [LARGE SCALE GENOMIC DNA]</scope>
    <source>
        <strain evidence="2 3">THAL066</strain>
    </source>
</reference>
<feature type="region of interest" description="Disordered" evidence="1">
    <location>
        <begin position="149"/>
        <end position="168"/>
    </location>
</feature>
<dbReference type="EMBL" id="VWRR01000001">
    <property type="protein sequence ID" value="KAF6005079.1"/>
    <property type="molecule type" value="Genomic_DNA"/>
</dbReference>
<evidence type="ECO:0000313" key="2">
    <source>
        <dbReference type="EMBL" id="KAF6005079.1"/>
    </source>
</evidence>
<evidence type="ECO:0000313" key="3">
    <source>
        <dbReference type="Proteomes" id="UP000530660"/>
    </source>
</evidence>
<keyword evidence="3" id="KW-1185">Reference proteome</keyword>
<dbReference type="OrthoDB" id="10413361at2759"/>
<name>A0A7J7IQT0_9RHOD</name>
<protein>
    <submittedName>
        <fullName evidence="2">Uncharacterized protein</fullName>
    </submittedName>
</protein>
<dbReference type="Proteomes" id="UP000530660">
    <property type="component" value="Unassembled WGS sequence"/>
</dbReference>